<feature type="domain" description="O-methyltransferase dimerisation" evidence="5">
    <location>
        <begin position="15"/>
        <end position="117"/>
    </location>
</feature>
<dbReference type="InterPro" id="IPR036388">
    <property type="entry name" value="WH-like_DNA-bd_sf"/>
</dbReference>
<protein>
    <submittedName>
        <fullName evidence="6">Uncharacterized protein</fullName>
    </submittedName>
</protein>
<evidence type="ECO:0000256" key="3">
    <source>
        <dbReference type="ARBA" id="ARBA00022691"/>
    </source>
</evidence>
<dbReference type="GO" id="GO:0008171">
    <property type="term" value="F:O-methyltransferase activity"/>
    <property type="evidence" value="ECO:0007669"/>
    <property type="project" value="InterPro"/>
</dbReference>
<gene>
    <name evidence="6" type="primary">LOC110713433</name>
</gene>
<evidence type="ECO:0000313" key="6">
    <source>
        <dbReference type="EnsemblPlants" id="AUR62033686-RA:cds"/>
    </source>
</evidence>
<reference evidence="6" key="1">
    <citation type="journal article" date="2017" name="Nature">
        <title>The genome of Chenopodium quinoa.</title>
        <authorList>
            <person name="Jarvis D.E."/>
            <person name="Ho Y.S."/>
            <person name="Lightfoot D.J."/>
            <person name="Schmoeckel S.M."/>
            <person name="Li B."/>
            <person name="Borm T.J.A."/>
            <person name="Ohyanagi H."/>
            <person name="Mineta K."/>
            <person name="Michell C.T."/>
            <person name="Saber N."/>
            <person name="Kharbatia N.M."/>
            <person name="Rupper R.R."/>
            <person name="Sharp A.R."/>
            <person name="Dally N."/>
            <person name="Boughton B.A."/>
            <person name="Woo Y.H."/>
            <person name="Gao G."/>
            <person name="Schijlen E.G.W.M."/>
            <person name="Guo X."/>
            <person name="Momin A.A."/>
            <person name="Negrao S."/>
            <person name="Al-Babili S."/>
            <person name="Gehring C."/>
            <person name="Roessner U."/>
            <person name="Jung C."/>
            <person name="Murphy K."/>
            <person name="Arold S.T."/>
            <person name="Gojobori T."/>
            <person name="van der Linden C.G."/>
            <person name="van Loo E.N."/>
            <person name="Jellen E.N."/>
            <person name="Maughan P.J."/>
            <person name="Tester M."/>
        </authorList>
    </citation>
    <scope>NUCLEOTIDE SEQUENCE [LARGE SCALE GENOMIC DNA]</scope>
    <source>
        <strain evidence="6">cv. PI 614886</strain>
    </source>
</reference>
<dbReference type="SMR" id="A0A803MQY5"/>
<evidence type="ECO:0000259" key="5">
    <source>
        <dbReference type="Pfam" id="PF08100"/>
    </source>
</evidence>
<dbReference type="SUPFAM" id="SSF46785">
    <property type="entry name" value="Winged helix' DNA-binding domain"/>
    <property type="match status" value="1"/>
</dbReference>
<dbReference type="RefSeq" id="XP_021747576.1">
    <property type="nucleotide sequence ID" value="XM_021891884.1"/>
</dbReference>
<dbReference type="InterPro" id="IPR012967">
    <property type="entry name" value="COMT_dimerisation"/>
</dbReference>
<evidence type="ECO:0000313" key="7">
    <source>
        <dbReference type="Proteomes" id="UP000596660"/>
    </source>
</evidence>
<keyword evidence="7" id="KW-1185">Reference proteome</keyword>
<evidence type="ECO:0000256" key="2">
    <source>
        <dbReference type="ARBA" id="ARBA00022679"/>
    </source>
</evidence>
<proteinExistence type="predicted"/>
<dbReference type="PROSITE" id="PS51683">
    <property type="entry name" value="SAM_OMT_II"/>
    <property type="match status" value="1"/>
</dbReference>
<dbReference type="Gene3D" id="3.40.50.150">
    <property type="entry name" value="Vaccinia Virus protein VP39"/>
    <property type="match status" value="1"/>
</dbReference>
<dbReference type="Gene3D" id="1.10.10.10">
    <property type="entry name" value="Winged helix-like DNA-binding domain superfamily/Winged helix DNA-binding domain"/>
    <property type="match status" value="1"/>
</dbReference>
<evidence type="ECO:0000256" key="1">
    <source>
        <dbReference type="ARBA" id="ARBA00022603"/>
    </source>
</evidence>
<reference evidence="6" key="2">
    <citation type="submission" date="2021-03" db="UniProtKB">
        <authorList>
            <consortium name="EnsemblPlants"/>
        </authorList>
    </citation>
    <scope>IDENTIFICATION</scope>
</reference>
<keyword evidence="3" id="KW-0949">S-adenosyl-L-methionine</keyword>
<dbReference type="OMA" id="MSKDARF"/>
<keyword evidence="2" id="KW-0808">Transferase</keyword>
<dbReference type="PANTHER" id="PTHR11746">
    <property type="entry name" value="O-METHYLTRANSFERASE"/>
    <property type="match status" value="1"/>
</dbReference>
<name>A0A803MQY5_CHEQI</name>
<dbReference type="KEGG" id="cqi:110713433"/>
<evidence type="ECO:0000259" key="4">
    <source>
        <dbReference type="Pfam" id="PF00891"/>
    </source>
</evidence>
<dbReference type="GO" id="GO:0032259">
    <property type="term" value="P:methylation"/>
    <property type="evidence" value="ECO:0007669"/>
    <property type="project" value="UniProtKB-KW"/>
</dbReference>
<keyword evidence="1" id="KW-0489">Methyltransferase</keyword>
<sequence>MQPLMEEESIIHQAMQLTTAIALPMALKAAMDLGLFEIMEKAGPSARLSPSDIAARIALDTNNHYRTSQMTDRILRLLSSYYVVSCSVADDHEHSHTDGQVQRLCALAPLSRYFLQSKDGQGSLAPMFNMIHDPFMANVWYHMKDAVLEGEVPLAKAYGKDPKESIEKDERFASIFFDALKEFNTLFINKILNEYKGFEGLESVVDVGGGNGSILKAIISKYPAIKGINFDLPPIIEKQPVCAGIEHIAGNMFTTIPTGDAIFMKWVLKNLDDEQCLNVLKNCFKALPDGGKLMTVELVIPDIPDSNISSRSVFQFDVYLTNMNAGGKERTAGEFQALAKAAGFSGIQAMVRAYDVTLLEFHKTASTN</sequence>
<dbReference type="OrthoDB" id="1606438at2759"/>
<dbReference type="InterPro" id="IPR001077">
    <property type="entry name" value="COMT_C"/>
</dbReference>
<dbReference type="Gramene" id="AUR62033686-RA">
    <property type="protein sequence ID" value="AUR62033686-RA:cds"/>
    <property type="gene ID" value="AUR62033686"/>
</dbReference>
<accession>A0A803MQY5</accession>
<dbReference type="AlphaFoldDB" id="A0A803MQY5"/>
<dbReference type="PIRSF" id="PIRSF005739">
    <property type="entry name" value="O-mtase"/>
    <property type="match status" value="1"/>
</dbReference>
<dbReference type="InterPro" id="IPR016461">
    <property type="entry name" value="COMT-like"/>
</dbReference>
<dbReference type="Proteomes" id="UP000596660">
    <property type="component" value="Unplaced"/>
</dbReference>
<dbReference type="Pfam" id="PF08100">
    <property type="entry name" value="Dimerisation"/>
    <property type="match status" value="1"/>
</dbReference>
<dbReference type="GeneID" id="110713433"/>
<dbReference type="EnsemblPlants" id="AUR62033686-RA">
    <property type="protein sequence ID" value="AUR62033686-RA:cds"/>
    <property type="gene ID" value="AUR62033686"/>
</dbReference>
<dbReference type="GO" id="GO:0046983">
    <property type="term" value="F:protein dimerization activity"/>
    <property type="evidence" value="ECO:0007669"/>
    <property type="project" value="InterPro"/>
</dbReference>
<dbReference type="Pfam" id="PF00891">
    <property type="entry name" value="Methyltransf_2"/>
    <property type="match status" value="1"/>
</dbReference>
<feature type="domain" description="O-methyltransferase C-terminal" evidence="4">
    <location>
        <begin position="140"/>
        <end position="345"/>
    </location>
</feature>
<dbReference type="InterPro" id="IPR029063">
    <property type="entry name" value="SAM-dependent_MTases_sf"/>
</dbReference>
<dbReference type="SUPFAM" id="SSF53335">
    <property type="entry name" value="S-adenosyl-L-methionine-dependent methyltransferases"/>
    <property type="match status" value="1"/>
</dbReference>
<organism evidence="6 7">
    <name type="scientific">Chenopodium quinoa</name>
    <name type="common">Quinoa</name>
    <dbReference type="NCBI Taxonomy" id="63459"/>
    <lineage>
        <taxon>Eukaryota</taxon>
        <taxon>Viridiplantae</taxon>
        <taxon>Streptophyta</taxon>
        <taxon>Embryophyta</taxon>
        <taxon>Tracheophyta</taxon>
        <taxon>Spermatophyta</taxon>
        <taxon>Magnoliopsida</taxon>
        <taxon>eudicotyledons</taxon>
        <taxon>Gunneridae</taxon>
        <taxon>Pentapetalae</taxon>
        <taxon>Caryophyllales</taxon>
        <taxon>Chenopodiaceae</taxon>
        <taxon>Chenopodioideae</taxon>
        <taxon>Atripliceae</taxon>
        <taxon>Chenopodium</taxon>
    </lineage>
</organism>
<dbReference type="FunFam" id="1.10.10.10:FF:000357">
    <property type="entry name" value="Caffeic acid 3-O-methyltransferase"/>
    <property type="match status" value="1"/>
</dbReference>
<dbReference type="InterPro" id="IPR036390">
    <property type="entry name" value="WH_DNA-bd_sf"/>
</dbReference>